<organism evidence="1 2">
    <name type="scientific">Desulforamulus putei DSM 12395</name>
    <dbReference type="NCBI Taxonomy" id="1121429"/>
    <lineage>
        <taxon>Bacteria</taxon>
        <taxon>Bacillati</taxon>
        <taxon>Bacillota</taxon>
        <taxon>Clostridia</taxon>
        <taxon>Eubacteriales</taxon>
        <taxon>Peptococcaceae</taxon>
        <taxon>Desulforamulus</taxon>
    </lineage>
</organism>
<dbReference type="SUPFAM" id="SSF55729">
    <property type="entry name" value="Acyl-CoA N-acyltransferases (Nat)"/>
    <property type="match status" value="1"/>
</dbReference>
<reference evidence="2" key="1">
    <citation type="submission" date="2016-11" db="EMBL/GenBank/DDBJ databases">
        <authorList>
            <person name="Varghese N."/>
            <person name="Submissions S."/>
        </authorList>
    </citation>
    <scope>NUCLEOTIDE SEQUENCE [LARGE SCALE GENOMIC DNA]</scope>
    <source>
        <strain evidence="2">DSM 12395</strain>
    </source>
</reference>
<dbReference type="AlphaFoldDB" id="A0A1M4T0N7"/>
<sequence length="150" mass="17358">MQVLPAPNSELISFQMSLENMLGHSLCFIKHVLFPGCIYLTSIQHNDEIEEENFYLIYEIQKDRGGLPQAKIHFLQIPLRLRNKHLGTRVYRLLEKLLIKQGCTSIVLEARVNSLNPKDNSVGFWGRQGFVPGVHYAFDDENFPMMKRLV</sequence>
<dbReference type="Proteomes" id="UP000184148">
    <property type="component" value="Unassembled WGS sequence"/>
</dbReference>
<evidence type="ECO:0008006" key="3">
    <source>
        <dbReference type="Google" id="ProtNLM"/>
    </source>
</evidence>
<proteinExistence type="predicted"/>
<keyword evidence="2" id="KW-1185">Reference proteome</keyword>
<dbReference type="OrthoDB" id="9775557at2"/>
<protein>
    <recommendedName>
        <fullName evidence="3">N-acetyltransferase domain-containing protein</fullName>
    </recommendedName>
</protein>
<evidence type="ECO:0000313" key="1">
    <source>
        <dbReference type="EMBL" id="SHE37910.1"/>
    </source>
</evidence>
<evidence type="ECO:0000313" key="2">
    <source>
        <dbReference type="Proteomes" id="UP000184148"/>
    </source>
</evidence>
<dbReference type="Gene3D" id="3.40.630.30">
    <property type="match status" value="1"/>
</dbReference>
<gene>
    <name evidence="1" type="ORF">SAMN02745133_00304</name>
</gene>
<accession>A0A1M4T0N7</accession>
<dbReference type="RefSeq" id="WP_073234597.1">
    <property type="nucleotide sequence ID" value="NZ_FQUY01000001.1"/>
</dbReference>
<dbReference type="EMBL" id="FQUY01000001">
    <property type="protein sequence ID" value="SHE37910.1"/>
    <property type="molecule type" value="Genomic_DNA"/>
</dbReference>
<dbReference type="InterPro" id="IPR016181">
    <property type="entry name" value="Acyl_CoA_acyltransferase"/>
</dbReference>
<name>A0A1M4T0N7_9FIRM</name>